<evidence type="ECO:0000259" key="2">
    <source>
        <dbReference type="PROSITE" id="PS51352"/>
    </source>
</evidence>
<comment type="similarity">
    <text evidence="1">Belongs to the thioredoxin family. DsbA subfamily.</text>
</comment>
<evidence type="ECO:0000256" key="1">
    <source>
        <dbReference type="ARBA" id="ARBA00005791"/>
    </source>
</evidence>
<dbReference type="PROSITE" id="PS51352">
    <property type="entry name" value="THIOREDOXIN_2"/>
    <property type="match status" value="1"/>
</dbReference>
<dbReference type="Pfam" id="PF13462">
    <property type="entry name" value="Thioredoxin_4"/>
    <property type="match status" value="1"/>
</dbReference>
<protein>
    <submittedName>
        <fullName evidence="3">Disulfide bond formation protein DsbA</fullName>
    </submittedName>
</protein>
<accession>A0A263CZE1</accession>
<dbReference type="EMBL" id="NKYE01000018">
    <property type="protein sequence ID" value="OZM70777.1"/>
    <property type="molecule type" value="Genomic_DNA"/>
</dbReference>
<name>A0A263CZE1_9PSEU</name>
<feature type="domain" description="Thioredoxin" evidence="2">
    <location>
        <begin position="30"/>
        <end position="226"/>
    </location>
</feature>
<dbReference type="InParanoid" id="A0A263CZE1"/>
<sequence length="227" mass="24626">MRMMTRNLKVTIVLAAVATLVVAILLVATRPDSAPAPEAAADGTPTVPAELLVREDSHRLSTAPDGKVTLVEFLDFECESCGAAYPAVEQLRKTYAGRITYVVRYFPIASHPNAQLAAQTAQAAAAQGKFEAMYTTLFDNQAEWGHQETPQRDRFLDYARRIGLDVPRFQADWDAAATNDRISRDQADGQQAGVGVQGTPTFFLNGKKLTIRSLDDLTSAVDAALAQ</sequence>
<evidence type="ECO:0000313" key="4">
    <source>
        <dbReference type="Proteomes" id="UP000242444"/>
    </source>
</evidence>
<dbReference type="Proteomes" id="UP000242444">
    <property type="component" value="Unassembled WGS sequence"/>
</dbReference>
<dbReference type="InterPro" id="IPR012336">
    <property type="entry name" value="Thioredoxin-like_fold"/>
</dbReference>
<comment type="caution">
    <text evidence="3">The sequence shown here is derived from an EMBL/GenBank/DDBJ whole genome shotgun (WGS) entry which is preliminary data.</text>
</comment>
<organism evidence="3 4">
    <name type="scientific">Amycolatopsis antarctica</name>
    <dbReference type="NCBI Taxonomy" id="1854586"/>
    <lineage>
        <taxon>Bacteria</taxon>
        <taxon>Bacillati</taxon>
        <taxon>Actinomycetota</taxon>
        <taxon>Actinomycetes</taxon>
        <taxon>Pseudonocardiales</taxon>
        <taxon>Pseudonocardiaceae</taxon>
        <taxon>Amycolatopsis</taxon>
    </lineage>
</organism>
<dbReference type="InterPro" id="IPR013766">
    <property type="entry name" value="Thioredoxin_domain"/>
</dbReference>
<dbReference type="Gene3D" id="3.40.30.10">
    <property type="entry name" value="Glutaredoxin"/>
    <property type="match status" value="1"/>
</dbReference>
<dbReference type="PANTHER" id="PTHR13887:SF55">
    <property type="entry name" value="SLR0313 PROTEIN"/>
    <property type="match status" value="1"/>
</dbReference>
<dbReference type="AlphaFoldDB" id="A0A263CZE1"/>
<dbReference type="InterPro" id="IPR036249">
    <property type="entry name" value="Thioredoxin-like_sf"/>
</dbReference>
<reference evidence="3 4" key="1">
    <citation type="submission" date="2017-07" db="EMBL/GenBank/DDBJ databases">
        <title>Amycolatopsis antarcticus sp. nov., isolated from the surface of an Antarcticus brown macroalga.</title>
        <authorList>
            <person name="Wang J."/>
            <person name="Leiva S."/>
            <person name="Huang J."/>
            <person name="Huang Y."/>
        </authorList>
    </citation>
    <scope>NUCLEOTIDE SEQUENCE [LARGE SCALE GENOMIC DNA]</scope>
    <source>
        <strain evidence="3 4">AU-G6</strain>
    </source>
</reference>
<dbReference type="SUPFAM" id="SSF52833">
    <property type="entry name" value="Thioredoxin-like"/>
    <property type="match status" value="1"/>
</dbReference>
<keyword evidence="4" id="KW-1185">Reference proteome</keyword>
<proteinExistence type="inferred from homology"/>
<evidence type="ECO:0000313" key="3">
    <source>
        <dbReference type="EMBL" id="OZM70777.1"/>
    </source>
</evidence>
<gene>
    <name evidence="3" type="ORF">CFN78_23565</name>
</gene>
<dbReference type="OrthoDB" id="117402at2"/>
<dbReference type="PANTHER" id="PTHR13887">
    <property type="entry name" value="GLUTATHIONE S-TRANSFERASE KAPPA"/>
    <property type="match status" value="1"/>
</dbReference>